<evidence type="ECO:0000313" key="5">
    <source>
        <dbReference type="EMBL" id="MBJ6126462.1"/>
    </source>
</evidence>
<feature type="transmembrane region" description="Helical" evidence="3">
    <location>
        <begin position="443"/>
        <end position="467"/>
    </location>
</feature>
<keyword evidence="1" id="KW-0813">Transport</keyword>
<evidence type="ECO:0000256" key="2">
    <source>
        <dbReference type="SAM" id="MobiDB-lite"/>
    </source>
</evidence>
<feature type="transmembrane region" description="Helical" evidence="3">
    <location>
        <begin position="209"/>
        <end position="230"/>
    </location>
</feature>
<dbReference type="PANTHER" id="PTHR43849">
    <property type="entry name" value="BLL3936 PROTEIN"/>
    <property type="match status" value="1"/>
</dbReference>
<feature type="transmembrane region" description="Helical" evidence="3">
    <location>
        <begin position="421"/>
        <end position="437"/>
    </location>
</feature>
<feature type="domain" description="TRAP C4-dicarboxylate transport system permease DctM subunit" evidence="4">
    <location>
        <begin position="489"/>
        <end position="677"/>
    </location>
</feature>
<keyword evidence="3" id="KW-0812">Transmembrane</keyword>
<comment type="caution">
    <text evidence="5">The sequence shown here is derived from an EMBL/GenBank/DDBJ whole genome shotgun (WGS) entry which is preliminary data.</text>
</comment>
<feature type="transmembrane region" description="Helical" evidence="3">
    <location>
        <begin position="64"/>
        <end position="87"/>
    </location>
</feature>
<feature type="transmembrane region" description="Helical" evidence="3">
    <location>
        <begin position="647"/>
        <end position="666"/>
    </location>
</feature>
<feature type="transmembrane region" description="Helical" evidence="3">
    <location>
        <begin position="99"/>
        <end position="117"/>
    </location>
</feature>
<feature type="transmembrane region" description="Helical" evidence="3">
    <location>
        <begin position="39"/>
        <end position="58"/>
    </location>
</feature>
<feature type="transmembrane region" description="Helical" evidence="3">
    <location>
        <begin position="474"/>
        <end position="507"/>
    </location>
</feature>
<proteinExistence type="predicted"/>
<dbReference type="Proteomes" id="UP000620670">
    <property type="component" value="Unassembled WGS sequence"/>
</dbReference>
<feature type="transmembrane region" description="Helical" evidence="3">
    <location>
        <begin position="182"/>
        <end position="202"/>
    </location>
</feature>
<feature type="domain" description="TRAP C4-dicarboxylate transport system permease DctM subunit" evidence="4">
    <location>
        <begin position="194"/>
        <end position="458"/>
    </location>
</feature>
<evidence type="ECO:0000259" key="4">
    <source>
        <dbReference type="Pfam" id="PF06808"/>
    </source>
</evidence>
<dbReference type="PANTHER" id="PTHR43849:SF2">
    <property type="entry name" value="BLL3936 PROTEIN"/>
    <property type="match status" value="1"/>
</dbReference>
<gene>
    <name evidence="5" type="ORF">JAO75_13710</name>
</gene>
<evidence type="ECO:0000256" key="3">
    <source>
        <dbReference type="SAM" id="Phobius"/>
    </source>
</evidence>
<dbReference type="Pfam" id="PF06808">
    <property type="entry name" value="DctM"/>
    <property type="match status" value="2"/>
</dbReference>
<feature type="transmembrane region" description="Helical" evidence="3">
    <location>
        <begin position="380"/>
        <end position="400"/>
    </location>
</feature>
<dbReference type="InterPro" id="IPR010656">
    <property type="entry name" value="DctM"/>
</dbReference>
<accession>A0ABS0Y2C6</accession>
<keyword evidence="1" id="KW-1003">Cell membrane</keyword>
<comment type="function">
    <text evidence="1">Part of the tripartite ATP-independent periplasmic (TRAP) transport system.</text>
</comment>
<evidence type="ECO:0000313" key="6">
    <source>
        <dbReference type="Proteomes" id="UP000620670"/>
    </source>
</evidence>
<dbReference type="RefSeq" id="WP_199049710.1">
    <property type="nucleotide sequence ID" value="NZ_JAELXT010000013.1"/>
</dbReference>
<feature type="transmembrane region" description="Helical" evidence="3">
    <location>
        <begin position="123"/>
        <end position="140"/>
    </location>
</feature>
<feature type="region of interest" description="Disordered" evidence="2">
    <location>
        <begin position="1"/>
        <end position="24"/>
    </location>
</feature>
<keyword evidence="3" id="KW-1133">Transmembrane helix</keyword>
<keyword evidence="1" id="KW-0997">Cell inner membrane</keyword>
<dbReference type="NCBIfam" id="TIGR02123">
    <property type="entry name" value="TRAP_fused"/>
    <property type="match status" value="1"/>
</dbReference>
<feature type="transmembrane region" description="Helical" evidence="3">
    <location>
        <begin position="718"/>
        <end position="735"/>
    </location>
</feature>
<feature type="transmembrane region" description="Helical" evidence="3">
    <location>
        <begin position="686"/>
        <end position="706"/>
    </location>
</feature>
<keyword evidence="6" id="KW-1185">Reference proteome</keyword>
<organism evidence="5 6">
    <name type="scientific">Microvirga splendida</name>
    <dbReference type="NCBI Taxonomy" id="2795727"/>
    <lineage>
        <taxon>Bacteria</taxon>
        <taxon>Pseudomonadati</taxon>
        <taxon>Pseudomonadota</taxon>
        <taxon>Alphaproteobacteria</taxon>
        <taxon>Hyphomicrobiales</taxon>
        <taxon>Methylobacteriaceae</taxon>
        <taxon>Microvirga</taxon>
    </lineage>
</organism>
<dbReference type="EMBL" id="JAELXT010000013">
    <property type="protein sequence ID" value="MBJ6126462.1"/>
    <property type="molecule type" value="Genomic_DNA"/>
</dbReference>
<keyword evidence="3" id="KW-0472">Membrane</keyword>
<name>A0ABS0Y2C6_9HYPH</name>
<feature type="transmembrane region" description="Helical" evidence="3">
    <location>
        <begin position="532"/>
        <end position="555"/>
    </location>
</feature>
<feature type="transmembrane region" description="Helical" evidence="3">
    <location>
        <begin position="152"/>
        <end position="170"/>
    </location>
</feature>
<sequence>MSHGVNASEVAELEAPSTPQANPEHGLPENFGGGILGSLLFWIAIAFSTFQIITAFGIPLDRPFFSNITLIYLIGAALVAWAGWLAFSAMKGHRVIDGVLALVALAAVYGLILKFPGSLPSQVVRALHVGFLCLVAGAMLANHRAGNSASRAIGWIIGFAGFGVGLYHWALYDELVIRAGELTQGDFIVGVTAIAILFYLVWRVMGPALPIVAGLFLAYCLFGNYLPAPFDHRGYSLDQVIEHMSFGTEGLYATPTLVSATYIFLFILFGAFLERAGMIQLFTDVAMGLFGSAKGGPAKVAVFSSALMGTISGSGVANVVSTGQFTIPLMKRFGYRAEFAGGVEATASMGGQIMPPVMGAVAFIMAETIGVPYVEIVKAAIIPAILYYASAFLAVHLEAGRSGLMGLPKAELPSAGRALRDKWHLILPLAVLVYLLFSGYTPLFAGSVGLALTVVLILAGALALGLVSETVRLVFWVGLGLLAAAFLWAGVTLVLVLVAILVLLSLFVRGGPETLEACRDALADGARQALPVGLACAVVGIVIGTMTLTGIGTIFGNWVVSIGKDSLIASLVLTMFVSLILGMGIPTIPNYIITSSLAAPALLTLDVPLIVSHMFVFYFGIMADLTPPVALAAFAAAPIAKASGFRIGFAALRIALPGFVIPYMAVYDPALMMQAVGPYADGGPAFWLKVAYMVVKAGLAVVLWGAASVGYLHGKMPWWERIIAVAAAASLVLALPITDEIGFGLAILVLGLHFWRTRRTAKPAIG</sequence>
<feature type="transmembrane region" description="Helical" evidence="3">
    <location>
        <begin position="609"/>
        <end position="635"/>
    </location>
</feature>
<feature type="transmembrane region" description="Helical" evidence="3">
    <location>
        <begin position="250"/>
        <end position="273"/>
    </location>
</feature>
<dbReference type="InterPro" id="IPR011853">
    <property type="entry name" value="TRAP_DctM-Dct_fused"/>
</dbReference>
<reference evidence="6" key="1">
    <citation type="submission" date="2020-12" db="EMBL/GenBank/DDBJ databases">
        <title>Hymenobacter sp.</title>
        <authorList>
            <person name="Kim M.K."/>
        </authorList>
    </citation>
    <scope>NUCLEOTIDE SEQUENCE [LARGE SCALE GENOMIC DNA]</scope>
    <source>
        <strain evidence="6">BT325</strain>
    </source>
</reference>
<comment type="subcellular location">
    <subcellularLocation>
        <location evidence="1">Cell inner membrane</location>
        <topology evidence="1">Multi-pass membrane protein</topology>
    </subcellularLocation>
</comment>
<protein>
    <submittedName>
        <fullName evidence="5">TRAP transporter permease</fullName>
    </submittedName>
</protein>
<evidence type="ECO:0000256" key="1">
    <source>
        <dbReference type="RuleBase" id="RU369079"/>
    </source>
</evidence>
<feature type="transmembrane region" description="Helical" evidence="3">
    <location>
        <begin position="567"/>
        <end position="589"/>
    </location>
</feature>